<reference evidence="9 10" key="1">
    <citation type="submission" date="2021-03" db="EMBL/GenBank/DDBJ databases">
        <title>Genomic Encyclopedia of Type Strains, Phase IV (KMG-IV): sequencing the most valuable type-strain genomes for metagenomic binning, comparative biology and taxonomic classification.</title>
        <authorList>
            <person name="Goeker M."/>
        </authorList>
    </citation>
    <scope>NUCLEOTIDE SEQUENCE [LARGE SCALE GENOMIC DNA]</scope>
    <source>
        <strain evidence="9 10">DSM 24004</strain>
    </source>
</reference>
<keyword evidence="4 7" id="KW-0812">Transmembrane</keyword>
<comment type="caution">
    <text evidence="9">The sequence shown here is derived from an EMBL/GenBank/DDBJ whole genome shotgun (WGS) entry which is preliminary data.</text>
</comment>
<dbReference type="PANTHER" id="PTHR42920:SF5">
    <property type="entry name" value="EAMA DOMAIN-CONTAINING PROTEIN"/>
    <property type="match status" value="1"/>
</dbReference>
<dbReference type="InterPro" id="IPR051258">
    <property type="entry name" value="Diverse_Substrate_Transporter"/>
</dbReference>
<comment type="subcellular location">
    <subcellularLocation>
        <location evidence="1">Cell membrane</location>
        <topology evidence="1">Multi-pass membrane protein</topology>
    </subcellularLocation>
</comment>
<evidence type="ECO:0000256" key="4">
    <source>
        <dbReference type="ARBA" id="ARBA00022692"/>
    </source>
</evidence>
<feature type="transmembrane region" description="Helical" evidence="7">
    <location>
        <begin position="242"/>
        <end position="262"/>
    </location>
</feature>
<feature type="transmembrane region" description="Helical" evidence="7">
    <location>
        <begin position="152"/>
        <end position="168"/>
    </location>
</feature>
<dbReference type="InterPro" id="IPR000620">
    <property type="entry name" value="EamA_dom"/>
</dbReference>
<dbReference type="EMBL" id="JAGGKS010000003">
    <property type="protein sequence ID" value="MBP1925506.1"/>
    <property type="molecule type" value="Genomic_DNA"/>
</dbReference>
<evidence type="ECO:0000313" key="9">
    <source>
        <dbReference type="EMBL" id="MBP1925506.1"/>
    </source>
</evidence>
<evidence type="ECO:0000256" key="5">
    <source>
        <dbReference type="ARBA" id="ARBA00022989"/>
    </source>
</evidence>
<feature type="transmembrane region" description="Helical" evidence="7">
    <location>
        <begin position="180"/>
        <end position="200"/>
    </location>
</feature>
<dbReference type="RefSeq" id="WP_209511236.1">
    <property type="nucleotide sequence ID" value="NZ_JAGGKS010000003.1"/>
</dbReference>
<proteinExistence type="inferred from homology"/>
<feature type="transmembrane region" description="Helical" evidence="7">
    <location>
        <begin position="120"/>
        <end position="137"/>
    </location>
</feature>
<comment type="similarity">
    <text evidence="2">Belongs to the EamA transporter family.</text>
</comment>
<feature type="transmembrane region" description="Helical" evidence="7">
    <location>
        <begin position="212"/>
        <end position="230"/>
    </location>
</feature>
<dbReference type="Proteomes" id="UP001519342">
    <property type="component" value="Unassembled WGS sequence"/>
</dbReference>
<sequence>MTKQLKADFMLILVTLGWGGSYYMIAISLESMGPFTLNTYRFLIAFVVAVILAYPKLKNVSKMTLKYSALLGTLLVFVFVGATFGVKYTTLSNAGFLCGLTVVFTPIISCIVYKKAPNKKLILVITMSFIGISLLTLKDNFSINYKNLKGDILSIMGAIAYAVDLLLTEKAVSHEEVNPFQVGVFQLGVTGILNLILSFIFEAPRVPTEPKIVGSVLFLAVFCTGMAFIVQAVAQQYTTASHVGVIFSLETVFAGVVAFVFAHEILTAQSYVGAIIMITSIFIMEIDFNKIKFKKPKYLVRKM</sequence>
<evidence type="ECO:0000256" key="7">
    <source>
        <dbReference type="SAM" id="Phobius"/>
    </source>
</evidence>
<feature type="domain" description="EamA" evidence="8">
    <location>
        <begin position="6"/>
        <end position="136"/>
    </location>
</feature>
<organism evidence="9 10">
    <name type="scientific">Sedimentibacter acidaminivorans</name>
    <dbReference type="NCBI Taxonomy" id="913099"/>
    <lineage>
        <taxon>Bacteria</taxon>
        <taxon>Bacillati</taxon>
        <taxon>Bacillota</taxon>
        <taxon>Tissierellia</taxon>
        <taxon>Sedimentibacter</taxon>
    </lineage>
</organism>
<evidence type="ECO:0000259" key="8">
    <source>
        <dbReference type="Pfam" id="PF00892"/>
    </source>
</evidence>
<feature type="transmembrane region" description="Helical" evidence="7">
    <location>
        <begin position="39"/>
        <end position="57"/>
    </location>
</feature>
<evidence type="ECO:0000313" key="10">
    <source>
        <dbReference type="Proteomes" id="UP001519342"/>
    </source>
</evidence>
<evidence type="ECO:0000256" key="1">
    <source>
        <dbReference type="ARBA" id="ARBA00004651"/>
    </source>
</evidence>
<evidence type="ECO:0000256" key="2">
    <source>
        <dbReference type="ARBA" id="ARBA00007362"/>
    </source>
</evidence>
<feature type="transmembrane region" description="Helical" evidence="7">
    <location>
        <begin position="268"/>
        <end position="288"/>
    </location>
</feature>
<feature type="transmembrane region" description="Helical" evidence="7">
    <location>
        <begin position="7"/>
        <end position="27"/>
    </location>
</feature>
<feature type="transmembrane region" description="Helical" evidence="7">
    <location>
        <begin position="94"/>
        <end position="113"/>
    </location>
</feature>
<feature type="transmembrane region" description="Helical" evidence="7">
    <location>
        <begin position="69"/>
        <end position="88"/>
    </location>
</feature>
<dbReference type="SUPFAM" id="SSF103481">
    <property type="entry name" value="Multidrug resistance efflux transporter EmrE"/>
    <property type="match status" value="2"/>
</dbReference>
<keyword evidence="5 7" id="KW-1133">Transmembrane helix</keyword>
<gene>
    <name evidence="9" type="ORF">J2Z76_001365</name>
</gene>
<evidence type="ECO:0000256" key="3">
    <source>
        <dbReference type="ARBA" id="ARBA00022475"/>
    </source>
</evidence>
<keyword evidence="3" id="KW-1003">Cell membrane</keyword>
<dbReference type="InterPro" id="IPR037185">
    <property type="entry name" value="EmrE-like"/>
</dbReference>
<protein>
    <submittedName>
        <fullName evidence="9">Drug/metabolite transporter (DMT)-like permease</fullName>
    </submittedName>
</protein>
<feature type="domain" description="EamA" evidence="8">
    <location>
        <begin position="149"/>
        <end position="284"/>
    </location>
</feature>
<keyword evidence="6 7" id="KW-0472">Membrane</keyword>
<evidence type="ECO:0000256" key="6">
    <source>
        <dbReference type="ARBA" id="ARBA00023136"/>
    </source>
</evidence>
<keyword evidence="10" id="KW-1185">Reference proteome</keyword>
<name>A0ABS4GCV4_9FIRM</name>
<dbReference type="Pfam" id="PF00892">
    <property type="entry name" value="EamA"/>
    <property type="match status" value="2"/>
</dbReference>
<dbReference type="PANTHER" id="PTHR42920">
    <property type="entry name" value="OS03G0707200 PROTEIN-RELATED"/>
    <property type="match status" value="1"/>
</dbReference>
<accession>A0ABS4GCV4</accession>